<comment type="subcellular location">
    <subcellularLocation>
        <location evidence="1">Cell membrane</location>
        <topology evidence="1">Multi-pass membrane protein</topology>
    </subcellularLocation>
</comment>
<dbReference type="KEGG" id="bbev:BBEV_3111"/>
<dbReference type="InterPro" id="IPR003838">
    <property type="entry name" value="ABC3_permease_C"/>
</dbReference>
<dbReference type="PATRIC" id="fig|632773.3.peg.3254"/>
<keyword evidence="9 11" id="KW-0472">Membrane</keyword>
<dbReference type="AlphaFoldDB" id="A0A1D7QZJ9"/>
<evidence type="ECO:0000256" key="4">
    <source>
        <dbReference type="ARBA" id="ARBA00016962"/>
    </source>
</evidence>
<feature type="domain" description="ABC3 transporter permease C-terminal" evidence="12">
    <location>
        <begin position="222"/>
        <end position="332"/>
    </location>
</feature>
<evidence type="ECO:0000259" key="12">
    <source>
        <dbReference type="Pfam" id="PF02687"/>
    </source>
</evidence>
<accession>A0A1D7QZJ9</accession>
<sequence length="341" mass="37664">MRIAFKEIRKSKMKFTILGSIIFLISFLTFMIAGLANGLSYDNASLIKDMPEGVFYLDEAADENVNMSEIDPDTQENVFRVFDEAMVMSIQNGALHDAEDVRHNVVFVAAFDTGLFGEVESGEIFVDQSMREEINTGDTLTAGSLRGDLTVKGFLDHQKYNHAPVALISPDDYQDMFQTEKMQLVFIPGGEGTVISGLDAFSNDAFLNTIPSYSAEQLSLNMIVWFLVGISGMLFAIFFYMMNVQKIGLYGILKAIGVKTSSLFLMMWVQMLTITIGALLLSGGLSQLFQVAVTELPFELTLEVTLQLSLIFLVIGFLGATVSGIQIKKIEPLQAIQQGEM</sequence>
<evidence type="ECO:0000256" key="2">
    <source>
        <dbReference type="ARBA" id="ARBA00008697"/>
    </source>
</evidence>
<dbReference type="GO" id="GO:0005886">
    <property type="term" value="C:plasma membrane"/>
    <property type="evidence" value="ECO:0007669"/>
    <property type="project" value="UniProtKB-SubCell"/>
</dbReference>
<protein>
    <recommendedName>
        <fullName evidence="4">Putative hemin transport system permease protein HrtB</fullName>
    </recommendedName>
</protein>
<dbReference type="RefSeq" id="WP_069366310.1">
    <property type="nucleotide sequence ID" value="NZ_CP012502.1"/>
</dbReference>
<dbReference type="PANTHER" id="PTHR43738">
    <property type="entry name" value="ABC TRANSPORTER, MEMBRANE PROTEIN"/>
    <property type="match status" value="1"/>
</dbReference>
<keyword evidence="8 11" id="KW-1133">Transmembrane helix</keyword>
<evidence type="ECO:0000256" key="7">
    <source>
        <dbReference type="ARBA" id="ARBA00022692"/>
    </source>
</evidence>
<organism evidence="13 14">
    <name type="scientific">Salisediminibacterium beveridgei</name>
    <dbReference type="NCBI Taxonomy" id="632773"/>
    <lineage>
        <taxon>Bacteria</taxon>
        <taxon>Bacillati</taxon>
        <taxon>Bacillota</taxon>
        <taxon>Bacilli</taxon>
        <taxon>Bacillales</taxon>
        <taxon>Bacillaceae</taxon>
        <taxon>Salisediminibacterium</taxon>
    </lineage>
</organism>
<dbReference type="Proteomes" id="UP000094463">
    <property type="component" value="Chromosome"/>
</dbReference>
<dbReference type="OrthoDB" id="384327at2"/>
<keyword evidence="5" id="KW-0813">Transport</keyword>
<evidence type="ECO:0000256" key="8">
    <source>
        <dbReference type="ARBA" id="ARBA00022989"/>
    </source>
</evidence>
<evidence type="ECO:0000256" key="6">
    <source>
        <dbReference type="ARBA" id="ARBA00022475"/>
    </source>
</evidence>
<dbReference type="PANTHER" id="PTHR43738:SF1">
    <property type="entry name" value="HEMIN TRANSPORT SYSTEM PERMEASE PROTEIN HRTB-RELATED"/>
    <property type="match status" value="1"/>
</dbReference>
<gene>
    <name evidence="13" type="primary">hrtB</name>
    <name evidence="13" type="ORF">BBEV_3111</name>
</gene>
<evidence type="ECO:0000313" key="14">
    <source>
        <dbReference type="Proteomes" id="UP000094463"/>
    </source>
</evidence>
<evidence type="ECO:0000313" key="13">
    <source>
        <dbReference type="EMBL" id="AOM84428.1"/>
    </source>
</evidence>
<evidence type="ECO:0000256" key="9">
    <source>
        <dbReference type="ARBA" id="ARBA00023136"/>
    </source>
</evidence>
<feature type="transmembrane region" description="Helical" evidence="11">
    <location>
        <begin position="263"/>
        <end position="285"/>
    </location>
</feature>
<comment type="subunit">
    <text evidence="3">The complex is composed of two ATP-binding proteins (HrtA), two transmembrane proteins (HrtB) and a solute-binding protein.</text>
</comment>
<keyword evidence="7 11" id="KW-0812">Transmembrane</keyword>
<proteinExistence type="inferred from homology"/>
<feature type="transmembrane region" description="Helical" evidence="11">
    <location>
        <begin position="305"/>
        <end position="325"/>
    </location>
</feature>
<reference evidence="13 14" key="1">
    <citation type="submission" date="2015-08" db="EMBL/GenBank/DDBJ databases">
        <title>The complete genome sequence of Bacillus beveridgei MLTeJB.</title>
        <authorList>
            <person name="Hanson T.E."/>
            <person name="Mesa C."/>
            <person name="Basesman S.M."/>
            <person name="Oremland R.S."/>
        </authorList>
    </citation>
    <scope>NUCLEOTIDE SEQUENCE [LARGE SCALE GENOMIC DNA]</scope>
    <source>
        <strain evidence="13 14">MLTeJB</strain>
    </source>
</reference>
<comment type="similarity">
    <text evidence="2">Belongs to the ABC-4 integral membrane protein family. HrtB subfamily.</text>
</comment>
<name>A0A1D7QZJ9_9BACI</name>
<evidence type="ECO:0000256" key="10">
    <source>
        <dbReference type="ARBA" id="ARBA00024973"/>
    </source>
</evidence>
<dbReference type="Pfam" id="PF02687">
    <property type="entry name" value="FtsX"/>
    <property type="match status" value="1"/>
</dbReference>
<comment type="function">
    <text evidence="10">Part of the ABC transporter complex hrt involved in hemin import. Responsible for the translocation of the substrate across the membrane.</text>
</comment>
<evidence type="ECO:0000256" key="11">
    <source>
        <dbReference type="SAM" id="Phobius"/>
    </source>
</evidence>
<dbReference type="EMBL" id="CP012502">
    <property type="protein sequence ID" value="AOM84428.1"/>
    <property type="molecule type" value="Genomic_DNA"/>
</dbReference>
<feature type="transmembrane region" description="Helical" evidence="11">
    <location>
        <begin position="222"/>
        <end position="242"/>
    </location>
</feature>
<dbReference type="InterPro" id="IPR051125">
    <property type="entry name" value="ABC-4/HrtB_transporter"/>
</dbReference>
<evidence type="ECO:0000256" key="5">
    <source>
        <dbReference type="ARBA" id="ARBA00022448"/>
    </source>
</evidence>
<evidence type="ECO:0000256" key="3">
    <source>
        <dbReference type="ARBA" id="ARBA00011131"/>
    </source>
</evidence>
<keyword evidence="14" id="KW-1185">Reference proteome</keyword>
<keyword evidence="6" id="KW-1003">Cell membrane</keyword>
<dbReference type="STRING" id="632773.BBEV_3111"/>
<evidence type="ECO:0000256" key="1">
    <source>
        <dbReference type="ARBA" id="ARBA00004651"/>
    </source>
</evidence>